<evidence type="ECO:0000256" key="9">
    <source>
        <dbReference type="SAM" id="Phobius"/>
    </source>
</evidence>
<evidence type="ECO:0000256" key="7">
    <source>
        <dbReference type="ARBA" id="ARBA00023054"/>
    </source>
</evidence>
<dbReference type="EMBL" id="SRPO01000728">
    <property type="protein sequence ID" value="KAG5930650.1"/>
    <property type="molecule type" value="Genomic_DNA"/>
</dbReference>
<evidence type="ECO:0000256" key="1">
    <source>
        <dbReference type="ARBA" id="ARBA00004167"/>
    </source>
</evidence>
<dbReference type="GO" id="GO:0006896">
    <property type="term" value="P:Golgi to vacuole transport"/>
    <property type="evidence" value="ECO:0007669"/>
    <property type="project" value="UniProtKB-ARBA"/>
</dbReference>
<evidence type="ECO:0000256" key="4">
    <source>
        <dbReference type="ARBA" id="ARBA00022692"/>
    </source>
</evidence>
<dbReference type="Proteomes" id="UP000706124">
    <property type="component" value="Unassembled WGS sequence"/>
</dbReference>
<keyword evidence="12" id="KW-1185">Reference proteome</keyword>
<dbReference type="GO" id="GO:0016020">
    <property type="term" value="C:membrane"/>
    <property type="evidence" value="ECO:0007669"/>
    <property type="project" value="UniProtKB-SubCell"/>
</dbReference>
<accession>A0A9P7M6G0</accession>
<keyword evidence="6 9" id="KW-1133">Transmembrane helix</keyword>
<evidence type="ECO:0000256" key="5">
    <source>
        <dbReference type="ARBA" id="ARBA00022927"/>
    </source>
</evidence>
<dbReference type="GO" id="GO:0005768">
    <property type="term" value="C:endosome"/>
    <property type="evidence" value="ECO:0007669"/>
    <property type="project" value="UniProtKB-ARBA"/>
</dbReference>
<protein>
    <recommendedName>
        <fullName evidence="10">t-SNARE coiled-coil homology domain-containing protein</fullName>
    </recommendedName>
</protein>
<evidence type="ECO:0000256" key="3">
    <source>
        <dbReference type="ARBA" id="ARBA00022448"/>
    </source>
</evidence>
<evidence type="ECO:0000313" key="12">
    <source>
        <dbReference type="Proteomes" id="UP000706124"/>
    </source>
</evidence>
<dbReference type="FunFam" id="1.20.5.110:FF:000060">
    <property type="entry name" value="SNARE complex subunit (Syn8)"/>
    <property type="match status" value="1"/>
</dbReference>
<proteinExistence type="predicted"/>
<keyword evidence="4 9" id="KW-0812">Transmembrane</keyword>
<keyword evidence="5" id="KW-0653">Protein transport</keyword>
<keyword evidence="3" id="KW-0813">Transport</keyword>
<gene>
    <name evidence="11" type="ORF">E4U60_006991</name>
</gene>
<reference evidence="11 12" key="1">
    <citation type="journal article" date="2020" name="bioRxiv">
        <title>Whole genome comparisons of ergot fungi reveals the divergence and evolution of species within the genus Claviceps are the result of varying mechanisms driving genome evolution and host range expansion.</title>
        <authorList>
            <person name="Wyka S.A."/>
            <person name="Mondo S.J."/>
            <person name="Liu M."/>
            <person name="Dettman J."/>
            <person name="Nalam V."/>
            <person name="Broders K.D."/>
        </authorList>
    </citation>
    <scope>NUCLEOTIDE SEQUENCE [LARGE SCALE GENOMIC DNA]</scope>
    <source>
        <strain evidence="11 12">CCC 1485</strain>
    </source>
</reference>
<keyword evidence="8 9" id="KW-0472">Membrane</keyword>
<dbReference type="InterPro" id="IPR000727">
    <property type="entry name" value="T_SNARE_dom"/>
</dbReference>
<dbReference type="CDD" id="cd15859">
    <property type="entry name" value="SNARE_SYN8"/>
    <property type="match status" value="1"/>
</dbReference>
<comment type="subcellular location">
    <subcellularLocation>
        <location evidence="2">Endomembrane system</location>
    </subcellularLocation>
    <subcellularLocation>
        <location evidence="1">Membrane</location>
        <topology evidence="1">Single-pass membrane protein</topology>
    </subcellularLocation>
</comment>
<evidence type="ECO:0000256" key="6">
    <source>
        <dbReference type="ARBA" id="ARBA00022989"/>
    </source>
</evidence>
<organism evidence="11 12">
    <name type="scientific">Claviceps pazoutovae</name>
    <dbReference type="NCBI Taxonomy" id="1649127"/>
    <lineage>
        <taxon>Eukaryota</taxon>
        <taxon>Fungi</taxon>
        <taxon>Dikarya</taxon>
        <taxon>Ascomycota</taxon>
        <taxon>Pezizomycotina</taxon>
        <taxon>Sordariomycetes</taxon>
        <taxon>Hypocreomycetidae</taxon>
        <taxon>Hypocreales</taxon>
        <taxon>Clavicipitaceae</taxon>
        <taxon>Claviceps</taxon>
    </lineage>
</organism>
<evidence type="ECO:0000313" key="11">
    <source>
        <dbReference type="EMBL" id="KAG5930650.1"/>
    </source>
</evidence>
<sequence length="261" mass="30064">MTEASQLFLLADRIKLSLLERQRATSLNIDDYSHDGHISRLLDQLRTGIVSLRKEKCQHEQEGEEELSLRLVEPLFDLEQMFNDFKTEAHNFYNTSTTTKNTSRKLHSRELADDDLHALPRTSKTFSFSNALNPHSGDLFESYRDDYPSQSADHRDEAREISNQQLQQHHMQIIEDQDEQLDRLGESIGRQREMSMQIGDELDHHVILLDEMDAIVDRHQGRLSRAIGILGRVTEGARENKQTTAIIVLIVILALLVIILK</sequence>
<feature type="domain" description="T-SNARE coiled-coil homology" evidence="10">
    <location>
        <begin position="171"/>
        <end position="233"/>
    </location>
</feature>
<evidence type="ECO:0000256" key="8">
    <source>
        <dbReference type="ARBA" id="ARBA00023136"/>
    </source>
</evidence>
<evidence type="ECO:0000259" key="10">
    <source>
        <dbReference type="PROSITE" id="PS50192"/>
    </source>
</evidence>
<dbReference type="SMART" id="SM00397">
    <property type="entry name" value="t_SNARE"/>
    <property type="match status" value="1"/>
</dbReference>
<dbReference type="SUPFAM" id="SSF58038">
    <property type="entry name" value="SNARE fusion complex"/>
    <property type="match status" value="1"/>
</dbReference>
<evidence type="ECO:0000256" key="2">
    <source>
        <dbReference type="ARBA" id="ARBA00004308"/>
    </source>
</evidence>
<dbReference type="PANTHER" id="PTHR12791">
    <property type="entry name" value="GOLGI SNARE BET1-RELATED"/>
    <property type="match status" value="1"/>
</dbReference>
<keyword evidence="7" id="KW-0175">Coiled coil</keyword>
<comment type="caution">
    <text evidence="11">The sequence shown here is derived from an EMBL/GenBank/DDBJ whole genome shotgun (WGS) entry which is preliminary data.</text>
</comment>
<dbReference type="OrthoDB" id="244190at2759"/>
<name>A0A9P7M6G0_9HYPO</name>
<feature type="transmembrane region" description="Helical" evidence="9">
    <location>
        <begin position="243"/>
        <end position="260"/>
    </location>
</feature>
<dbReference type="GO" id="GO:0061025">
    <property type="term" value="P:membrane fusion"/>
    <property type="evidence" value="ECO:0007669"/>
    <property type="project" value="UniProtKB-ARBA"/>
</dbReference>
<dbReference type="PROSITE" id="PS50192">
    <property type="entry name" value="T_SNARE"/>
    <property type="match status" value="1"/>
</dbReference>
<dbReference type="AlphaFoldDB" id="A0A9P7M6G0"/>
<dbReference type="Gene3D" id="1.20.5.110">
    <property type="match status" value="1"/>
</dbReference>
<dbReference type="GO" id="GO:0015031">
    <property type="term" value="P:protein transport"/>
    <property type="evidence" value="ECO:0007669"/>
    <property type="project" value="UniProtKB-KW"/>
</dbReference>